<reference evidence="2" key="2">
    <citation type="journal article" date="2008" name="Nucleic Acids Res.">
        <title>The rice annotation project database (RAP-DB): 2008 update.</title>
        <authorList>
            <consortium name="The rice annotation project (RAP)"/>
        </authorList>
    </citation>
    <scope>GENOME REANNOTATION</scope>
    <source>
        <strain evidence="2">cv. Nipponbare</strain>
    </source>
</reference>
<sequence>MFNVMMQHPTPEEVLHKGNEAVHLRQLHFDLLNIMGILPIFDLHHGAQLRPQPELKLLFFPVDAKLDTPSPNINVSFYVLRNGRPRMSGVSLSESMFSTTKSTGMKKFQILTGTSTAIPDG</sequence>
<dbReference type="AlphaFoldDB" id="Q6EQZ4"/>
<gene>
    <name evidence="1" type="primary">OSJNBa0055I13.6</name>
</gene>
<dbReference type="EMBL" id="AP005648">
    <property type="protein sequence ID" value="BAD28926.1"/>
    <property type="molecule type" value="Genomic_DNA"/>
</dbReference>
<evidence type="ECO:0000313" key="1">
    <source>
        <dbReference type="EMBL" id="BAD28926.1"/>
    </source>
</evidence>
<proteinExistence type="predicted"/>
<evidence type="ECO:0000313" key="2">
    <source>
        <dbReference type="Proteomes" id="UP000000763"/>
    </source>
</evidence>
<name>Q6EQZ4_ORYSJ</name>
<reference evidence="2" key="1">
    <citation type="journal article" date="2005" name="Nature">
        <title>The map-based sequence of the rice genome.</title>
        <authorList>
            <consortium name="International rice genome sequencing project (IRGSP)"/>
            <person name="Matsumoto T."/>
            <person name="Wu J."/>
            <person name="Kanamori H."/>
            <person name="Katayose Y."/>
            <person name="Fujisawa M."/>
            <person name="Namiki N."/>
            <person name="Mizuno H."/>
            <person name="Yamamoto K."/>
            <person name="Antonio B.A."/>
            <person name="Baba T."/>
            <person name="Sakata K."/>
            <person name="Nagamura Y."/>
            <person name="Aoki H."/>
            <person name="Arikawa K."/>
            <person name="Arita K."/>
            <person name="Bito T."/>
            <person name="Chiden Y."/>
            <person name="Fujitsuka N."/>
            <person name="Fukunaka R."/>
            <person name="Hamada M."/>
            <person name="Harada C."/>
            <person name="Hayashi A."/>
            <person name="Hijishita S."/>
            <person name="Honda M."/>
            <person name="Hosokawa S."/>
            <person name="Ichikawa Y."/>
            <person name="Idonuma A."/>
            <person name="Iijima M."/>
            <person name="Ikeda M."/>
            <person name="Ikeno M."/>
            <person name="Ito K."/>
            <person name="Ito S."/>
            <person name="Ito T."/>
            <person name="Ito Y."/>
            <person name="Ito Y."/>
            <person name="Iwabuchi A."/>
            <person name="Kamiya K."/>
            <person name="Karasawa W."/>
            <person name="Kurita K."/>
            <person name="Katagiri S."/>
            <person name="Kikuta A."/>
            <person name="Kobayashi H."/>
            <person name="Kobayashi N."/>
            <person name="Machita K."/>
            <person name="Maehara T."/>
            <person name="Masukawa M."/>
            <person name="Mizubayashi T."/>
            <person name="Mukai Y."/>
            <person name="Nagasaki H."/>
            <person name="Nagata Y."/>
            <person name="Naito S."/>
            <person name="Nakashima M."/>
            <person name="Nakama Y."/>
            <person name="Nakamichi Y."/>
            <person name="Nakamura M."/>
            <person name="Meguro A."/>
            <person name="Negishi M."/>
            <person name="Ohta I."/>
            <person name="Ohta T."/>
            <person name="Okamoto M."/>
            <person name="Ono N."/>
            <person name="Saji S."/>
            <person name="Sakaguchi M."/>
            <person name="Sakai K."/>
            <person name="Shibata M."/>
            <person name="Shimokawa T."/>
            <person name="Song J."/>
            <person name="Takazaki Y."/>
            <person name="Terasawa K."/>
            <person name="Tsugane M."/>
            <person name="Tsuji K."/>
            <person name="Ueda S."/>
            <person name="Waki K."/>
            <person name="Yamagata H."/>
            <person name="Yamamoto M."/>
            <person name="Yamamoto S."/>
            <person name="Yamane H."/>
            <person name="Yoshiki S."/>
            <person name="Yoshihara R."/>
            <person name="Yukawa K."/>
            <person name="Zhong H."/>
            <person name="Yano M."/>
            <person name="Yuan Q."/>
            <person name="Ouyang S."/>
            <person name="Liu J."/>
            <person name="Jones K.M."/>
            <person name="Gansberger K."/>
            <person name="Moffat K."/>
            <person name="Hill J."/>
            <person name="Bera J."/>
            <person name="Fadrosh D."/>
            <person name="Jin S."/>
            <person name="Johri S."/>
            <person name="Kim M."/>
            <person name="Overton L."/>
            <person name="Reardon M."/>
            <person name="Tsitrin T."/>
            <person name="Vuong H."/>
            <person name="Weaver B."/>
            <person name="Ciecko A."/>
            <person name="Tallon L."/>
            <person name="Jackson J."/>
            <person name="Pai G."/>
            <person name="Aken S.V."/>
            <person name="Utterback T."/>
            <person name="Reidmuller S."/>
            <person name="Feldblyum T."/>
            <person name="Hsiao J."/>
            <person name="Zismann V."/>
            <person name="Iobst S."/>
            <person name="de Vazeille A.R."/>
            <person name="Buell C.R."/>
            <person name="Ying K."/>
            <person name="Li Y."/>
            <person name="Lu T."/>
            <person name="Huang Y."/>
            <person name="Zhao Q."/>
            <person name="Feng Q."/>
            <person name="Zhang L."/>
            <person name="Zhu J."/>
            <person name="Weng Q."/>
            <person name="Mu J."/>
            <person name="Lu Y."/>
            <person name="Fan D."/>
            <person name="Liu Y."/>
            <person name="Guan J."/>
            <person name="Zhang Y."/>
            <person name="Yu S."/>
            <person name="Liu X."/>
            <person name="Zhang Y."/>
            <person name="Hong G."/>
            <person name="Han B."/>
            <person name="Choisne N."/>
            <person name="Demange N."/>
            <person name="Orjeda G."/>
            <person name="Samain S."/>
            <person name="Cattolico L."/>
            <person name="Pelletier E."/>
            <person name="Couloux A."/>
            <person name="Segurens B."/>
            <person name="Wincker P."/>
            <person name="D'Hont A."/>
            <person name="Scarpelli C."/>
            <person name="Weissenbach J."/>
            <person name="Salanoubat M."/>
            <person name="Quetier F."/>
            <person name="Yu Y."/>
            <person name="Kim H.R."/>
            <person name="Rambo T."/>
            <person name="Currie J."/>
            <person name="Collura K."/>
            <person name="Luo M."/>
            <person name="Yang T."/>
            <person name="Ammiraju J.S.S."/>
            <person name="Engler F."/>
            <person name="Soderlund C."/>
            <person name="Wing R.A."/>
            <person name="Palmer L.E."/>
            <person name="de la Bastide M."/>
            <person name="Spiegel L."/>
            <person name="Nascimento L."/>
            <person name="Zutavern T."/>
            <person name="O'Shaughnessy A."/>
            <person name="Dike S."/>
            <person name="Dedhia N."/>
            <person name="Preston R."/>
            <person name="Balija V."/>
            <person name="McCombie W.R."/>
            <person name="Chow T."/>
            <person name="Chen H."/>
            <person name="Chung M."/>
            <person name="Chen C."/>
            <person name="Shaw J."/>
            <person name="Wu H."/>
            <person name="Hsiao K."/>
            <person name="Chao Y."/>
            <person name="Chu M."/>
            <person name="Cheng C."/>
            <person name="Hour A."/>
            <person name="Lee P."/>
            <person name="Lin S."/>
            <person name="Lin Y."/>
            <person name="Liou J."/>
            <person name="Liu S."/>
            <person name="Hsing Y."/>
            <person name="Raghuvanshi S."/>
            <person name="Mohanty A."/>
            <person name="Bharti A.K."/>
            <person name="Gaur A."/>
            <person name="Gupta V."/>
            <person name="Kumar D."/>
            <person name="Ravi V."/>
            <person name="Vij S."/>
            <person name="Kapur A."/>
            <person name="Khurana P."/>
            <person name="Khurana P."/>
            <person name="Khurana J.P."/>
            <person name="Tyagi A.K."/>
            <person name="Gaikwad K."/>
            <person name="Singh A."/>
            <person name="Dalal V."/>
            <person name="Srivastava S."/>
            <person name="Dixit A."/>
            <person name="Pal A.K."/>
            <person name="Ghazi I.A."/>
            <person name="Yadav M."/>
            <person name="Pandit A."/>
            <person name="Bhargava A."/>
            <person name="Sureshbabu K."/>
            <person name="Batra K."/>
            <person name="Sharma T.R."/>
            <person name="Mohapatra T."/>
            <person name="Singh N.K."/>
            <person name="Messing J."/>
            <person name="Nelson A.B."/>
            <person name="Fuks G."/>
            <person name="Kavchok S."/>
            <person name="Keizer G."/>
            <person name="Linton E."/>
            <person name="Llaca V."/>
            <person name="Song R."/>
            <person name="Tanyolac B."/>
            <person name="Young S."/>
            <person name="Ho-Il K."/>
            <person name="Hahn J.H."/>
            <person name="Sangsakoo G."/>
            <person name="Vanavichit A."/>
            <person name="de Mattos Luiz.A.T."/>
            <person name="Zimmer P.D."/>
            <person name="Malone G."/>
            <person name="Dellagostin O."/>
            <person name="de Oliveira A.C."/>
            <person name="Bevan M."/>
            <person name="Bancroft I."/>
            <person name="Minx P."/>
            <person name="Cordum H."/>
            <person name="Wilson R."/>
            <person name="Cheng Z."/>
            <person name="Jin W."/>
            <person name="Jiang J."/>
            <person name="Leong S.A."/>
            <person name="Iwama H."/>
            <person name="Gojobori T."/>
            <person name="Itoh T."/>
            <person name="Niimura Y."/>
            <person name="Fujii Y."/>
            <person name="Habara T."/>
            <person name="Sakai H."/>
            <person name="Sato Y."/>
            <person name="Wilson G."/>
            <person name="Kumar K."/>
            <person name="McCouch S."/>
            <person name="Juretic N."/>
            <person name="Hoen D."/>
            <person name="Wright S."/>
            <person name="Bruskiewich R."/>
            <person name="Bureau T."/>
            <person name="Miyao A."/>
            <person name="Hirochika H."/>
            <person name="Nishikawa T."/>
            <person name="Kadowaki K."/>
            <person name="Sugiura M."/>
            <person name="Burr B."/>
            <person name="Sasaki T."/>
        </authorList>
    </citation>
    <scope>NUCLEOTIDE SEQUENCE [LARGE SCALE GENOMIC DNA]</scope>
    <source>
        <strain evidence="2">cv. Nipponbare</strain>
    </source>
</reference>
<protein>
    <submittedName>
        <fullName evidence="1">Uncharacterized protein</fullName>
    </submittedName>
</protein>
<dbReference type="Proteomes" id="UP000000763">
    <property type="component" value="Chromosome 2"/>
</dbReference>
<accession>Q6EQZ4</accession>
<organism evidence="1 2">
    <name type="scientific">Oryza sativa subsp. japonica</name>
    <name type="common">Rice</name>
    <dbReference type="NCBI Taxonomy" id="39947"/>
    <lineage>
        <taxon>Eukaryota</taxon>
        <taxon>Viridiplantae</taxon>
        <taxon>Streptophyta</taxon>
        <taxon>Embryophyta</taxon>
        <taxon>Tracheophyta</taxon>
        <taxon>Spermatophyta</taxon>
        <taxon>Magnoliopsida</taxon>
        <taxon>Liliopsida</taxon>
        <taxon>Poales</taxon>
        <taxon>Poaceae</taxon>
        <taxon>BOP clade</taxon>
        <taxon>Oryzoideae</taxon>
        <taxon>Oryzeae</taxon>
        <taxon>Oryzinae</taxon>
        <taxon>Oryza</taxon>
        <taxon>Oryza sativa</taxon>
    </lineage>
</organism>